<organism evidence="10">
    <name type="scientific">Darwinula stevensoni</name>
    <dbReference type="NCBI Taxonomy" id="69355"/>
    <lineage>
        <taxon>Eukaryota</taxon>
        <taxon>Metazoa</taxon>
        <taxon>Ecdysozoa</taxon>
        <taxon>Arthropoda</taxon>
        <taxon>Crustacea</taxon>
        <taxon>Oligostraca</taxon>
        <taxon>Ostracoda</taxon>
        <taxon>Podocopa</taxon>
        <taxon>Podocopida</taxon>
        <taxon>Darwinulocopina</taxon>
        <taxon>Darwinuloidea</taxon>
        <taxon>Darwinulidae</taxon>
        <taxon>Darwinula</taxon>
    </lineage>
</organism>
<evidence type="ECO:0000313" key="10">
    <source>
        <dbReference type="EMBL" id="CAD7248428.1"/>
    </source>
</evidence>
<dbReference type="EMBL" id="LR901357">
    <property type="protein sequence ID" value="CAD7248428.1"/>
    <property type="molecule type" value="Genomic_DNA"/>
</dbReference>
<gene>
    <name evidence="10" type="ORF">DSTB1V02_LOCUS8241</name>
</gene>
<dbReference type="InterPro" id="IPR011989">
    <property type="entry name" value="ARM-like"/>
</dbReference>
<dbReference type="Pfam" id="PF18806">
    <property type="entry name" value="Importin_rep_3"/>
    <property type="match status" value="1"/>
</dbReference>
<keyword evidence="6" id="KW-0677">Repeat</keyword>
<dbReference type="PANTHER" id="PTHR12363">
    <property type="entry name" value="TRANSPORTIN 3 AND IMPORTIN 13"/>
    <property type="match status" value="1"/>
</dbReference>
<protein>
    <recommendedName>
        <fullName evidence="4">Importin-13</fullName>
    </recommendedName>
</protein>
<dbReference type="GO" id="GO:0005737">
    <property type="term" value="C:cytoplasm"/>
    <property type="evidence" value="ECO:0007669"/>
    <property type="project" value="TreeGrafter"/>
</dbReference>
<keyword evidence="5" id="KW-0813">Transport</keyword>
<evidence type="ECO:0000256" key="2">
    <source>
        <dbReference type="ARBA" id="ARBA00007991"/>
    </source>
</evidence>
<dbReference type="GO" id="GO:0031267">
    <property type="term" value="F:small GTPase binding"/>
    <property type="evidence" value="ECO:0007669"/>
    <property type="project" value="InterPro"/>
</dbReference>
<evidence type="ECO:0000256" key="8">
    <source>
        <dbReference type="ARBA" id="ARBA00023242"/>
    </source>
</evidence>
<dbReference type="InterPro" id="IPR001494">
    <property type="entry name" value="Importin-beta_N"/>
</dbReference>
<name>A0A7R8XDB7_9CRUS</name>
<proteinExistence type="inferred from homology"/>
<evidence type="ECO:0000256" key="5">
    <source>
        <dbReference type="ARBA" id="ARBA00022448"/>
    </source>
</evidence>
<feature type="domain" description="Importin N-terminal" evidence="9">
    <location>
        <begin position="29"/>
        <end position="95"/>
    </location>
</feature>
<keyword evidence="7" id="KW-0653">Protein transport</keyword>
<dbReference type="AlphaFoldDB" id="A0A7R8XDB7"/>
<dbReference type="InterPro" id="IPR013598">
    <property type="entry name" value="Exportin-1/Importin-b-like"/>
</dbReference>
<accession>A0A7R8XDB7</accession>
<evidence type="ECO:0000256" key="3">
    <source>
        <dbReference type="ARBA" id="ARBA00011422"/>
    </source>
</evidence>
<dbReference type="Pfam" id="PF24140">
    <property type="entry name" value="TPR_TNPO3_IPO13_3rd"/>
    <property type="match status" value="1"/>
</dbReference>
<keyword evidence="8" id="KW-0539">Nucleus</keyword>
<evidence type="ECO:0000256" key="1">
    <source>
        <dbReference type="ARBA" id="ARBA00004123"/>
    </source>
</evidence>
<comment type="subcellular location">
    <subcellularLocation>
        <location evidence="1">Nucleus</location>
    </subcellularLocation>
</comment>
<dbReference type="Gene3D" id="1.25.10.10">
    <property type="entry name" value="Leucine-rich Repeat Variant"/>
    <property type="match status" value="1"/>
</dbReference>
<dbReference type="EMBL" id="CAJPEV010001840">
    <property type="protein sequence ID" value="CAG0894556.1"/>
    <property type="molecule type" value="Genomic_DNA"/>
</dbReference>
<dbReference type="InterPro" id="IPR040709">
    <property type="entry name" value="Importin_rep_1"/>
</dbReference>
<comment type="subunit">
    <text evidence="3">Interacts with UBC9, RAN, RBM8A, eIF-1A and PAX6.</text>
</comment>
<dbReference type="SMART" id="SM00913">
    <property type="entry name" value="IBN_N"/>
    <property type="match status" value="1"/>
</dbReference>
<dbReference type="InterPro" id="IPR051345">
    <property type="entry name" value="Importin_beta-like_NTR"/>
</dbReference>
<dbReference type="Pfam" id="PF08389">
    <property type="entry name" value="Xpo1"/>
    <property type="match status" value="1"/>
</dbReference>
<comment type="similarity">
    <text evidence="2">Belongs to the importin beta family.</text>
</comment>
<reference evidence="10" key="1">
    <citation type="submission" date="2020-11" db="EMBL/GenBank/DDBJ databases">
        <authorList>
            <person name="Tran Van P."/>
        </authorList>
    </citation>
    <scope>NUCLEOTIDE SEQUENCE</scope>
</reference>
<evidence type="ECO:0000256" key="6">
    <source>
        <dbReference type="ARBA" id="ARBA00022737"/>
    </source>
</evidence>
<sequence>MEISNITSDQVEEAIKQFYTSGNGGQSQVHQWLTVIQLSPHAWQIVWDLLSLDKPTEVQFFSANTLHVKVSKFWREVPEANRDELQSKLLSLSVQYSRGPKVVLNKLLQSVAAFLIHTVEGHEIQRCEEILASVASLVPPPSNLLLEILTLLPEEFQNTSFLQNQRGLVRNCLLKLFPKVLTVAQDALLSSLPESEIPISALRCLLAWIQLGVSLADIEPLFPAILGTVRQPSMAASALEVLSSMLTQGDSSRYPHVVQRMLEQLFGLEDFLLEAEAQEDMDLMSSIYAVFIGFGECHTKLILQWIVEGGHSKELALKLIHLILKCTALPGHYPVDEVCSEQAFTFWYLLQDEIIASSTTPVGMLEIQNVLYPIYKTLVEVLLTKGAYPAYVDSWKADEKESFRCYRQDVGDTLMYCFSLLHEIMLELLDGFLEKVVSEYQPDRWQALESVLHAYCSIADCIDSADTVAVPKFFHVVPVIQETGNREVISTTLSAIGSYAEWMVGQPSLVPKVLPLVLNSIAVSQLAGAASVALKELARDCQEHLTPFAPQILDAVQNALGSSEIRSPEKVRLMYPTGRVLSLLPSNQILQYLDTLLSPCIGELQALTQLEASMEVKNNLVVYLKMFGMLCSCLDLNPDSEEKKAVVQTPGTCQPVLLIVQQLMPTLRHISQNWCGNCEIIEGVCSLLKQALSTLKDDSAPMVSDLVTMAVNMYQMFPHPTILELGKQLIVMYGGEIQHSGALGSFFHQVCSSTLRLCDDNRFREQTDTMEAFLSLLAHALKKHPKYLTHPSLNLNEVFQLGVIALGMPETPTAKAAASFLSHFIHRSRDLEPLLSVMNAQGEFLVHHTLRFIGGESPRANSDCMTDVLLALNKKFTDSLSRWLAASLSQDGFPTPRVSPQQKENFCKSILRERTNKRKLGELVREFALVCRGLVSTEYGGQSIPLPTITENHAPHVMIPLDFP</sequence>
<dbReference type="Pfam" id="PF18773">
    <property type="entry name" value="Importin_rep"/>
    <property type="match status" value="1"/>
</dbReference>
<keyword evidence="11" id="KW-1185">Reference proteome</keyword>
<dbReference type="Pfam" id="PF03810">
    <property type="entry name" value="IBN_N"/>
    <property type="match status" value="1"/>
</dbReference>
<dbReference type="InterPro" id="IPR057942">
    <property type="entry name" value="TPR_TNPO3_IPO13_3rd"/>
</dbReference>
<dbReference type="InterPro" id="IPR016024">
    <property type="entry name" value="ARM-type_fold"/>
</dbReference>
<dbReference type="Pfam" id="PF24139">
    <property type="entry name" value="TPR_TNPO3_IPO13_4th"/>
    <property type="match status" value="1"/>
</dbReference>
<dbReference type="GO" id="GO:0006606">
    <property type="term" value="P:protein import into nucleus"/>
    <property type="evidence" value="ECO:0007669"/>
    <property type="project" value="TreeGrafter"/>
</dbReference>
<dbReference type="PANTHER" id="PTHR12363:SF33">
    <property type="entry name" value="IMPORTIN-13"/>
    <property type="match status" value="1"/>
</dbReference>
<evidence type="ECO:0000313" key="11">
    <source>
        <dbReference type="Proteomes" id="UP000677054"/>
    </source>
</evidence>
<evidence type="ECO:0000256" key="7">
    <source>
        <dbReference type="ARBA" id="ARBA00022927"/>
    </source>
</evidence>
<dbReference type="OrthoDB" id="2016913at2759"/>
<evidence type="ECO:0000259" key="9">
    <source>
        <dbReference type="SMART" id="SM00913"/>
    </source>
</evidence>
<dbReference type="InterPro" id="IPR040520">
    <property type="entry name" value="Importin_rep_3"/>
</dbReference>
<dbReference type="SUPFAM" id="SSF48371">
    <property type="entry name" value="ARM repeat"/>
    <property type="match status" value="1"/>
</dbReference>
<dbReference type="GO" id="GO:0005634">
    <property type="term" value="C:nucleus"/>
    <property type="evidence" value="ECO:0007669"/>
    <property type="project" value="UniProtKB-SubCell"/>
</dbReference>
<evidence type="ECO:0000256" key="4">
    <source>
        <dbReference type="ARBA" id="ARBA00016020"/>
    </source>
</evidence>
<dbReference type="Proteomes" id="UP000677054">
    <property type="component" value="Unassembled WGS sequence"/>
</dbReference>
<dbReference type="InterPro" id="IPR058537">
    <property type="entry name" value="TPR_TNPO3_IPO13_4th"/>
</dbReference>